<feature type="transmembrane region" description="Helical" evidence="6">
    <location>
        <begin position="197"/>
        <end position="216"/>
    </location>
</feature>
<dbReference type="SUPFAM" id="SSF103481">
    <property type="entry name" value="Multidrug resistance efflux transporter EmrE"/>
    <property type="match status" value="2"/>
</dbReference>
<dbReference type="EMBL" id="ADMG01000046">
    <property type="protein sequence ID" value="EKB30319.1"/>
    <property type="molecule type" value="Genomic_DNA"/>
</dbReference>
<feature type="transmembrane region" description="Helical" evidence="6">
    <location>
        <begin position="102"/>
        <end position="119"/>
    </location>
</feature>
<gene>
    <name evidence="8" type="ORF">HMPREF9465_02056</name>
</gene>
<evidence type="ECO:0000256" key="5">
    <source>
        <dbReference type="ARBA" id="ARBA00023136"/>
    </source>
</evidence>
<evidence type="ECO:0000313" key="9">
    <source>
        <dbReference type="Proteomes" id="UP000005835"/>
    </source>
</evidence>
<proteinExistence type="inferred from homology"/>
<dbReference type="InterPro" id="IPR037185">
    <property type="entry name" value="EmrE-like"/>
</dbReference>
<feature type="domain" description="EamA" evidence="7">
    <location>
        <begin position="164"/>
        <end position="298"/>
    </location>
</feature>
<dbReference type="GO" id="GO:0016020">
    <property type="term" value="C:membrane"/>
    <property type="evidence" value="ECO:0007669"/>
    <property type="project" value="UniProtKB-SubCell"/>
</dbReference>
<evidence type="ECO:0000256" key="3">
    <source>
        <dbReference type="ARBA" id="ARBA00022692"/>
    </source>
</evidence>
<dbReference type="HOGENOM" id="CLU_033863_12_0_4"/>
<feature type="transmembrane region" description="Helical" evidence="6">
    <location>
        <begin position="163"/>
        <end position="185"/>
    </location>
</feature>
<organism evidence="8 9">
    <name type="scientific">Sutterella wadsworthensis 2_1_59BFAA</name>
    <dbReference type="NCBI Taxonomy" id="742823"/>
    <lineage>
        <taxon>Bacteria</taxon>
        <taxon>Pseudomonadati</taxon>
        <taxon>Pseudomonadota</taxon>
        <taxon>Betaproteobacteria</taxon>
        <taxon>Burkholderiales</taxon>
        <taxon>Sutterellaceae</taxon>
        <taxon>Sutterella</taxon>
    </lineage>
</organism>
<feature type="transmembrane region" description="Helical" evidence="6">
    <location>
        <begin position="38"/>
        <end position="58"/>
    </location>
</feature>
<evidence type="ECO:0000256" key="6">
    <source>
        <dbReference type="SAM" id="Phobius"/>
    </source>
</evidence>
<feature type="transmembrane region" description="Helical" evidence="6">
    <location>
        <begin position="131"/>
        <end position="151"/>
    </location>
</feature>
<dbReference type="RefSeq" id="WP_005436776.1">
    <property type="nucleotide sequence ID" value="NZ_JH815520.1"/>
</dbReference>
<dbReference type="OrthoDB" id="184388at2"/>
<evidence type="ECO:0000256" key="1">
    <source>
        <dbReference type="ARBA" id="ARBA00004141"/>
    </source>
</evidence>
<dbReference type="PANTHER" id="PTHR32322:SF2">
    <property type="entry name" value="EAMA DOMAIN-CONTAINING PROTEIN"/>
    <property type="match status" value="1"/>
</dbReference>
<protein>
    <recommendedName>
        <fullName evidence="7">EamA domain-containing protein</fullName>
    </recommendedName>
</protein>
<sequence length="318" mass="34851">MKSDVHRPVDLRAFLICVVLSMIWGFQQTAIKASAPDIGPLMQVALRSGGAAFLLWCANRFWLREKWNMNVKFTDALKVGLGFAGEFFFVALGLQYTNASHISVLLYTAPFFAAIGLSIKLPEERLSAIQWAGLVTAFTGIATAFLLPVFLSGSAVPEGEMWLLGDFFGLMSGFCWGLTTISMRATTMNEAPASQMLFCQLASGFAVLLPCAILFGQTHIGLTPLMLSSMGFQTFVVAFASYLVWCQLLKQYLAARLGILVFMTPLFGVLFSVFILGDRIGLPFVAGSLLVLAGLFMVQTKHIGLVRRRRRMSAQADK</sequence>
<reference evidence="8 9" key="1">
    <citation type="submission" date="2012-05" db="EMBL/GenBank/DDBJ databases">
        <title>The Genome Sequence of Sutterella wadsworthensis 2_1_59BFAA.</title>
        <authorList>
            <consortium name="The Broad Institute Genome Sequencing Platform"/>
            <person name="Earl A."/>
            <person name="Ward D."/>
            <person name="Feldgarden M."/>
            <person name="Gevers D."/>
            <person name="Daigneault M."/>
            <person name="Strauss J."/>
            <person name="Allen-Vercoe E."/>
            <person name="Walker B."/>
            <person name="Young S.K."/>
            <person name="Zeng Q."/>
            <person name="Gargeya S."/>
            <person name="Fitzgerald M."/>
            <person name="Haas B."/>
            <person name="Abouelleil A."/>
            <person name="Alvarado L."/>
            <person name="Arachchi H.M."/>
            <person name="Berlin A.M."/>
            <person name="Chapman S.B."/>
            <person name="Goldberg J."/>
            <person name="Griggs A."/>
            <person name="Gujja S."/>
            <person name="Hansen M."/>
            <person name="Howarth C."/>
            <person name="Imamovic A."/>
            <person name="Larimer J."/>
            <person name="McCowen C."/>
            <person name="Montmayeur A."/>
            <person name="Murphy C."/>
            <person name="Neiman D."/>
            <person name="Pearson M."/>
            <person name="Priest M."/>
            <person name="Roberts A."/>
            <person name="Saif S."/>
            <person name="Shea T."/>
            <person name="Sisk P."/>
            <person name="Sykes S."/>
            <person name="Wortman J."/>
            <person name="Nusbaum C."/>
            <person name="Birren B."/>
        </authorList>
    </citation>
    <scope>NUCLEOTIDE SEQUENCE [LARGE SCALE GENOMIC DNA]</scope>
    <source>
        <strain evidence="8 9">2_1_59BFAA</strain>
    </source>
</reference>
<feature type="transmembrane region" description="Helical" evidence="6">
    <location>
        <begin position="9"/>
        <end position="26"/>
    </location>
</feature>
<feature type="transmembrane region" description="Helical" evidence="6">
    <location>
        <begin position="222"/>
        <end position="245"/>
    </location>
</feature>
<dbReference type="InterPro" id="IPR050638">
    <property type="entry name" value="AA-Vitamin_Transporters"/>
</dbReference>
<comment type="subcellular location">
    <subcellularLocation>
        <location evidence="1">Membrane</location>
        <topology evidence="1">Multi-pass membrane protein</topology>
    </subcellularLocation>
</comment>
<evidence type="ECO:0000256" key="2">
    <source>
        <dbReference type="ARBA" id="ARBA00007362"/>
    </source>
</evidence>
<comment type="similarity">
    <text evidence="2">Belongs to the EamA transporter family.</text>
</comment>
<evidence type="ECO:0000256" key="4">
    <source>
        <dbReference type="ARBA" id="ARBA00022989"/>
    </source>
</evidence>
<dbReference type="STRING" id="742823.HMPREF9465_02056"/>
<feature type="transmembrane region" description="Helical" evidence="6">
    <location>
        <begin position="257"/>
        <end position="276"/>
    </location>
</feature>
<name>K1KF32_9BURK</name>
<dbReference type="PATRIC" id="fig|742823.3.peg.2058"/>
<dbReference type="InterPro" id="IPR000620">
    <property type="entry name" value="EamA_dom"/>
</dbReference>
<keyword evidence="4 6" id="KW-1133">Transmembrane helix</keyword>
<accession>K1KF32</accession>
<dbReference type="eggNOG" id="COG0697">
    <property type="taxonomic scope" value="Bacteria"/>
</dbReference>
<dbReference type="Pfam" id="PF00892">
    <property type="entry name" value="EamA"/>
    <property type="match status" value="2"/>
</dbReference>
<dbReference type="Proteomes" id="UP000005835">
    <property type="component" value="Unassembled WGS sequence"/>
</dbReference>
<feature type="transmembrane region" description="Helical" evidence="6">
    <location>
        <begin position="282"/>
        <end position="300"/>
    </location>
</feature>
<dbReference type="AlphaFoldDB" id="K1KF32"/>
<keyword evidence="3 6" id="KW-0812">Transmembrane</keyword>
<keyword evidence="5 6" id="KW-0472">Membrane</keyword>
<dbReference type="PANTHER" id="PTHR32322">
    <property type="entry name" value="INNER MEMBRANE TRANSPORTER"/>
    <property type="match status" value="1"/>
</dbReference>
<comment type="caution">
    <text evidence="8">The sequence shown here is derived from an EMBL/GenBank/DDBJ whole genome shotgun (WGS) entry which is preliminary data.</text>
</comment>
<feature type="transmembrane region" description="Helical" evidence="6">
    <location>
        <begin position="79"/>
        <end position="96"/>
    </location>
</feature>
<evidence type="ECO:0000313" key="8">
    <source>
        <dbReference type="EMBL" id="EKB30319.1"/>
    </source>
</evidence>
<feature type="domain" description="EamA" evidence="7">
    <location>
        <begin position="14"/>
        <end position="143"/>
    </location>
</feature>
<evidence type="ECO:0000259" key="7">
    <source>
        <dbReference type="Pfam" id="PF00892"/>
    </source>
</evidence>
<keyword evidence="9" id="KW-1185">Reference proteome</keyword>